<organism evidence="1 2">
    <name type="scientific">Racocetra fulgida</name>
    <dbReference type="NCBI Taxonomy" id="60492"/>
    <lineage>
        <taxon>Eukaryota</taxon>
        <taxon>Fungi</taxon>
        <taxon>Fungi incertae sedis</taxon>
        <taxon>Mucoromycota</taxon>
        <taxon>Glomeromycotina</taxon>
        <taxon>Glomeromycetes</taxon>
        <taxon>Diversisporales</taxon>
        <taxon>Gigasporaceae</taxon>
        <taxon>Racocetra</taxon>
    </lineage>
</organism>
<dbReference type="AlphaFoldDB" id="A0A9N9I4F5"/>
<evidence type="ECO:0000313" key="1">
    <source>
        <dbReference type="EMBL" id="CAG8721047.1"/>
    </source>
</evidence>
<feature type="non-terminal residue" evidence="1">
    <location>
        <position position="367"/>
    </location>
</feature>
<dbReference type="Proteomes" id="UP000789396">
    <property type="component" value="Unassembled WGS sequence"/>
</dbReference>
<gene>
    <name evidence="1" type="ORF">RFULGI_LOCUS11458</name>
</gene>
<keyword evidence="2" id="KW-1185">Reference proteome</keyword>
<protein>
    <submittedName>
        <fullName evidence="1">2056_t:CDS:1</fullName>
    </submittedName>
</protein>
<proteinExistence type="predicted"/>
<reference evidence="1" key="1">
    <citation type="submission" date="2021-06" db="EMBL/GenBank/DDBJ databases">
        <authorList>
            <person name="Kallberg Y."/>
            <person name="Tangrot J."/>
            <person name="Rosling A."/>
        </authorList>
    </citation>
    <scope>NUCLEOTIDE SEQUENCE</scope>
    <source>
        <strain evidence="1">IN212</strain>
    </source>
</reference>
<comment type="caution">
    <text evidence="1">The sequence shown here is derived from an EMBL/GenBank/DDBJ whole genome shotgun (WGS) entry which is preliminary data.</text>
</comment>
<dbReference type="EMBL" id="CAJVPZ010025014">
    <property type="protein sequence ID" value="CAG8721047.1"/>
    <property type="molecule type" value="Genomic_DNA"/>
</dbReference>
<accession>A0A9N9I4F5</accession>
<name>A0A9N9I4F5_9GLOM</name>
<sequence>MAEFPEKKRPVSFKEYLKGQRSTPDPNALFITKSFLRLKSFVDGKVAELGKERIFMLFYYEPAENRTYIAPYLYLSGNSTRIMTHDGLMSMSMLSIHSYENNQVFTDYVGRALTVADRIVFVEKTNQIDNRCFAILHDGFESRFCTAHLNNDNQLDDLKFILAGGHSNDMTISSKLQTKNKLIDAAEREGIIDSSRAGQLRSNLPYKPDFTNQEIFELKKRHTPITKVVLHEHAPYLNHYYLERLKLAEEREKFIPNLGYTAQFDDTKPFTSVFPHHSNKDENHFDEALYIEKIAENANKRLHKSLATLLNITDRAETYWPDNFAEIFIKSQVLKKLEKMWSSAKAGQTLASLHEFAIYMIGPVVRM</sequence>
<evidence type="ECO:0000313" key="2">
    <source>
        <dbReference type="Proteomes" id="UP000789396"/>
    </source>
</evidence>